<evidence type="ECO:0000256" key="7">
    <source>
        <dbReference type="SAM" id="Phobius"/>
    </source>
</evidence>
<evidence type="ECO:0000256" key="1">
    <source>
        <dbReference type="ARBA" id="ARBA00004651"/>
    </source>
</evidence>
<feature type="transmembrane region" description="Helical" evidence="7">
    <location>
        <begin position="214"/>
        <end position="233"/>
    </location>
</feature>
<feature type="transmembrane region" description="Helical" evidence="7">
    <location>
        <begin position="173"/>
        <end position="193"/>
    </location>
</feature>
<feature type="transmembrane region" description="Helical" evidence="7">
    <location>
        <begin position="434"/>
        <end position="455"/>
    </location>
</feature>
<dbReference type="InterPro" id="IPR020846">
    <property type="entry name" value="MFS_dom"/>
</dbReference>
<evidence type="ECO:0000313" key="10">
    <source>
        <dbReference type="Proteomes" id="UP000091914"/>
    </source>
</evidence>
<evidence type="ECO:0000313" key="9">
    <source>
        <dbReference type="EMBL" id="OBB81467.1"/>
    </source>
</evidence>
<dbReference type="PANTHER" id="PTHR42718">
    <property type="entry name" value="MAJOR FACILITATOR SUPERFAMILY MULTIDRUG TRANSPORTER MFSC"/>
    <property type="match status" value="1"/>
</dbReference>
<dbReference type="Gene3D" id="1.20.1720.10">
    <property type="entry name" value="Multidrug resistance protein D"/>
    <property type="match status" value="1"/>
</dbReference>
<keyword evidence="4 7" id="KW-0812">Transmembrane</keyword>
<keyword evidence="2" id="KW-0813">Transport</keyword>
<reference evidence="9 10" key="1">
    <citation type="submission" date="2016-06" db="EMBL/GenBank/DDBJ databases">
        <authorList>
            <person name="Kjaerup R.B."/>
            <person name="Dalgaard T.S."/>
            <person name="Juul-Madsen H.R."/>
        </authorList>
    </citation>
    <scope>NUCLEOTIDE SEQUENCE [LARGE SCALE GENOMIC DNA]</scope>
    <source>
        <strain evidence="9 10">852002-51834_SCH5396731</strain>
    </source>
</reference>
<keyword evidence="5 7" id="KW-1133">Transmembrane helix</keyword>
<feature type="transmembrane region" description="Helical" evidence="7">
    <location>
        <begin position="40"/>
        <end position="61"/>
    </location>
</feature>
<dbReference type="RefSeq" id="WP_064883251.1">
    <property type="nucleotide sequence ID" value="NZ_LZSX01000077.1"/>
</dbReference>
<evidence type="ECO:0000256" key="2">
    <source>
        <dbReference type="ARBA" id="ARBA00022448"/>
    </source>
</evidence>
<evidence type="ECO:0000256" key="6">
    <source>
        <dbReference type="ARBA" id="ARBA00023136"/>
    </source>
</evidence>
<dbReference type="Gene3D" id="1.20.1250.20">
    <property type="entry name" value="MFS general substrate transporter like domains"/>
    <property type="match status" value="1"/>
</dbReference>
<gene>
    <name evidence="9" type="ORF">A5760_16410</name>
</gene>
<evidence type="ECO:0000256" key="4">
    <source>
        <dbReference type="ARBA" id="ARBA00022692"/>
    </source>
</evidence>
<dbReference type="EMBL" id="LZSX01000077">
    <property type="protein sequence ID" value="OBB81467.1"/>
    <property type="molecule type" value="Genomic_DNA"/>
</dbReference>
<feature type="transmembrane region" description="Helical" evidence="7">
    <location>
        <begin position="337"/>
        <end position="355"/>
    </location>
</feature>
<dbReference type="PROSITE" id="PS50850">
    <property type="entry name" value="MFS"/>
    <property type="match status" value="1"/>
</dbReference>
<proteinExistence type="predicted"/>
<dbReference type="OrthoDB" id="3281800at2"/>
<dbReference type="SUPFAM" id="SSF103473">
    <property type="entry name" value="MFS general substrate transporter"/>
    <property type="match status" value="1"/>
</dbReference>
<feature type="transmembrane region" description="Helical" evidence="7">
    <location>
        <begin position="361"/>
        <end position="380"/>
    </location>
</feature>
<dbReference type="Proteomes" id="UP000091914">
    <property type="component" value="Unassembled WGS sequence"/>
</dbReference>
<dbReference type="Pfam" id="PF07690">
    <property type="entry name" value="MFS_1"/>
    <property type="match status" value="1"/>
</dbReference>
<dbReference type="AlphaFoldDB" id="A0A1A0VDY2"/>
<feature type="transmembrane region" description="Helical" evidence="7">
    <location>
        <begin position="239"/>
        <end position="257"/>
    </location>
</feature>
<keyword evidence="3" id="KW-1003">Cell membrane</keyword>
<dbReference type="PANTHER" id="PTHR42718:SF46">
    <property type="entry name" value="BLR6921 PROTEIN"/>
    <property type="match status" value="1"/>
</dbReference>
<feature type="transmembrane region" description="Helical" evidence="7">
    <location>
        <begin position="401"/>
        <end position="422"/>
    </location>
</feature>
<sequence length="486" mass="49893">MADADTTPARFGWRFCAPLFVCAALNPINSSVIATAIVPIAAAVGCSAGQASLLISVLYLATAIGQPTAGALAEEFGPRRILVTGVVALLVGGLVGGVGVSLPALVVARVLIGVGTSCAYPSAMLLIRRRAVQARLDTPPGPVLGGLVIAGSVTAAAGLPIGGVLVDALGWRATFLINLPVGVAALVMALAWLPADPNSPERRTFRRTLADLDPVGIVGFGGALGALLVFLVSLPHPRWAALAVSLVIGAALVCWELQVRTPFIDLHMLAAHTGLARTYLRFALTTMCIYAVFYGVTQWLEAGRGFSASTSGLLLLPMTGLAAVVAQPVAARNLIRAPLIAVGVCCLAGSIGVLLSDTGTSTSWIVLITLVFGVAMGAMASANQTALYTQVSADQIATASGLLRSFGYVGSIASAALISVAFHARVGDQGLHVIAWVLVAASMLGLIVLATDPMITGLSLRRVFRSGRQARTPLTPRQTTGEVGER</sequence>
<comment type="subcellular location">
    <subcellularLocation>
        <location evidence="1">Cell membrane</location>
        <topology evidence="1">Multi-pass membrane protein</topology>
    </subcellularLocation>
</comment>
<evidence type="ECO:0000256" key="5">
    <source>
        <dbReference type="ARBA" id="ARBA00022989"/>
    </source>
</evidence>
<keyword evidence="6 7" id="KW-0472">Membrane</keyword>
<protein>
    <submittedName>
        <fullName evidence="9">MFS transporter</fullName>
    </submittedName>
</protein>
<feature type="transmembrane region" description="Helical" evidence="7">
    <location>
        <begin position="139"/>
        <end position="161"/>
    </location>
</feature>
<evidence type="ECO:0000256" key="3">
    <source>
        <dbReference type="ARBA" id="ARBA00022475"/>
    </source>
</evidence>
<feature type="transmembrane region" description="Helical" evidence="7">
    <location>
        <begin position="81"/>
        <end position="100"/>
    </location>
</feature>
<evidence type="ECO:0000259" key="8">
    <source>
        <dbReference type="PROSITE" id="PS50850"/>
    </source>
</evidence>
<dbReference type="GO" id="GO:0005886">
    <property type="term" value="C:plasma membrane"/>
    <property type="evidence" value="ECO:0007669"/>
    <property type="project" value="UniProtKB-SubCell"/>
</dbReference>
<comment type="caution">
    <text evidence="9">The sequence shown here is derived from an EMBL/GenBank/DDBJ whole genome shotgun (WGS) entry which is preliminary data.</text>
</comment>
<feature type="transmembrane region" description="Helical" evidence="7">
    <location>
        <begin position="306"/>
        <end position="325"/>
    </location>
</feature>
<dbReference type="InterPro" id="IPR036259">
    <property type="entry name" value="MFS_trans_sf"/>
</dbReference>
<organism evidence="9 10">
    <name type="scientific">Mycobacterium colombiense</name>
    <dbReference type="NCBI Taxonomy" id="339268"/>
    <lineage>
        <taxon>Bacteria</taxon>
        <taxon>Bacillati</taxon>
        <taxon>Actinomycetota</taxon>
        <taxon>Actinomycetes</taxon>
        <taxon>Mycobacteriales</taxon>
        <taxon>Mycobacteriaceae</taxon>
        <taxon>Mycobacterium</taxon>
        <taxon>Mycobacterium avium complex (MAC)</taxon>
    </lineage>
</organism>
<name>A0A1A0VDY2_9MYCO</name>
<dbReference type="InterPro" id="IPR011701">
    <property type="entry name" value="MFS"/>
</dbReference>
<feature type="domain" description="Major facilitator superfamily (MFS) profile" evidence="8">
    <location>
        <begin position="15"/>
        <end position="453"/>
    </location>
</feature>
<feature type="transmembrane region" description="Helical" evidence="7">
    <location>
        <begin position="106"/>
        <end position="127"/>
    </location>
</feature>
<accession>A0A1A0VDY2</accession>
<feature type="transmembrane region" description="Helical" evidence="7">
    <location>
        <begin position="278"/>
        <end position="300"/>
    </location>
</feature>
<dbReference type="GO" id="GO:0022857">
    <property type="term" value="F:transmembrane transporter activity"/>
    <property type="evidence" value="ECO:0007669"/>
    <property type="project" value="InterPro"/>
</dbReference>